<evidence type="ECO:0000313" key="1">
    <source>
        <dbReference type="EMBL" id="KAA8815560.1"/>
    </source>
</evidence>
<dbReference type="Pfam" id="PF00702">
    <property type="entry name" value="Hydrolase"/>
    <property type="match status" value="1"/>
</dbReference>
<dbReference type="InterPro" id="IPR006439">
    <property type="entry name" value="HAD-SF_hydro_IA"/>
</dbReference>
<reference evidence="1 2" key="1">
    <citation type="journal article" date="2019" name="Syst. Appl. Microbiol.">
        <title>Characterization of Bifidobacterium species in feaces of the Egyptian fruit bat: Description of B. vespertilionis sp. nov. and B. rousetti sp. nov.</title>
        <authorList>
            <person name="Modesto M."/>
            <person name="Satti M."/>
            <person name="Watanabe K."/>
            <person name="Puglisi E."/>
            <person name="Morelli L."/>
            <person name="Huang C.-H."/>
            <person name="Liou J.-S."/>
            <person name="Miyashita M."/>
            <person name="Tamura T."/>
            <person name="Saito S."/>
            <person name="Mori K."/>
            <person name="Huang L."/>
            <person name="Sciavilla P."/>
            <person name="Sandri C."/>
            <person name="Spiezio C."/>
            <person name="Vitali F."/>
            <person name="Cavalieri D."/>
            <person name="Perpetuini G."/>
            <person name="Tofalo R."/>
            <person name="Bonetti A."/>
            <person name="Arita M."/>
            <person name="Mattarelli P."/>
        </authorList>
    </citation>
    <scope>NUCLEOTIDE SEQUENCE [LARGE SCALE GENOMIC DNA]</scope>
    <source>
        <strain evidence="1 2">RST27</strain>
    </source>
</reference>
<dbReference type="SUPFAM" id="SSF56784">
    <property type="entry name" value="HAD-like"/>
    <property type="match status" value="1"/>
</dbReference>
<dbReference type="PANTHER" id="PTHR43481">
    <property type="entry name" value="FRUCTOSE-1-PHOSPHATE PHOSPHATASE"/>
    <property type="match status" value="1"/>
</dbReference>
<dbReference type="Proteomes" id="UP000326060">
    <property type="component" value="Unassembled WGS sequence"/>
</dbReference>
<dbReference type="Gene3D" id="3.40.50.1000">
    <property type="entry name" value="HAD superfamily/HAD-like"/>
    <property type="match status" value="1"/>
</dbReference>
<sequence>MTGVRQAERYGEDMGIANGMADRGLSRGAGGFTPQAVLWDLDGTLVDSDPMWVAAERRCAERHGVTWNDALSRAMTAAPLPVCARVLREAGVPLDADRIIRELIDDVTAMYEAGAVRHAAGVPWTPGAWAMMLALRGAGIPSVLVTGSPRSLGERVIAAAPDGVFVGLVAGDDGLAHKPDPAPYLAGARLAGVDPRDCLVFEDSASGLTAAFAAGAHAVGVEACARVPLPRDMGCPVVASLNEAIGLVGLPLSSAGTRSPR</sequence>
<dbReference type="SFLD" id="SFLDG01129">
    <property type="entry name" value="C1.5:_HAD__Beta-PGM__Phosphata"/>
    <property type="match status" value="1"/>
</dbReference>
<dbReference type="GO" id="GO:0050308">
    <property type="term" value="F:sugar-phosphatase activity"/>
    <property type="evidence" value="ECO:0007669"/>
    <property type="project" value="TreeGrafter"/>
</dbReference>
<protein>
    <submittedName>
        <fullName evidence="1">HAD family phosphatase</fullName>
    </submittedName>
</protein>
<dbReference type="PANTHER" id="PTHR43481:SF4">
    <property type="entry name" value="GLYCEROL-1-PHOSPHATE PHOSPHOHYDROLASE 1-RELATED"/>
    <property type="match status" value="1"/>
</dbReference>
<dbReference type="SFLD" id="SFLDS00003">
    <property type="entry name" value="Haloacid_Dehalogenase"/>
    <property type="match status" value="1"/>
</dbReference>
<dbReference type="EMBL" id="RZJP01000004">
    <property type="protein sequence ID" value="KAA8815560.1"/>
    <property type="molecule type" value="Genomic_DNA"/>
</dbReference>
<dbReference type="InterPro" id="IPR023214">
    <property type="entry name" value="HAD_sf"/>
</dbReference>
<name>A0A5M9ZAS1_9BIFI</name>
<proteinExistence type="predicted"/>
<accession>A0A5M9ZAS1</accession>
<dbReference type="InterPro" id="IPR023198">
    <property type="entry name" value="PGP-like_dom2"/>
</dbReference>
<dbReference type="Gene3D" id="1.10.150.240">
    <property type="entry name" value="Putative phosphatase, domain 2"/>
    <property type="match status" value="1"/>
</dbReference>
<gene>
    <name evidence="1" type="ORF">EMB92_10395</name>
</gene>
<dbReference type="NCBIfam" id="TIGR01509">
    <property type="entry name" value="HAD-SF-IA-v3"/>
    <property type="match status" value="1"/>
</dbReference>
<evidence type="ECO:0000313" key="2">
    <source>
        <dbReference type="Proteomes" id="UP000326060"/>
    </source>
</evidence>
<organism evidence="1 2">
    <name type="scientific">Bifidobacterium callitrichos</name>
    <dbReference type="NCBI Taxonomy" id="762209"/>
    <lineage>
        <taxon>Bacteria</taxon>
        <taxon>Bacillati</taxon>
        <taxon>Actinomycetota</taxon>
        <taxon>Actinomycetes</taxon>
        <taxon>Bifidobacteriales</taxon>
        <taxon>Bifidobacteriaceae</taxon>
        <taxon>Bifidobacterium</taxon>
    </lineage>
</organism>
<comment type="caution">
    <text evidence="1">The sequence shown here is derived from an EMBL/GenBank/DDBJ whole genome shotgun (WGS) entry which is preliminary data.</text>
</comment>
<dbReference type="InterPro" id="IPR036412">
    <property type="entry name" value="HAD-like_sf"/>
</dbReference>
<dbReference type="InterPro" id="IPR051806">
    <property type="entry name" value="HAD-like_SPP"/>
</dbReference>
<dbReference type="AlphaFoldDB" id="A0A5M9ZAS1"/>